<organism evidence="4">
    <name type="scientific">marine sediment metagenome</name>
    <dbReference type="NCBI Taxonomy" id="412755"/>
    <lineage>
        <taxon>unclassified sequences</taxon>
        <taxon>metagenomes</taxon>
        <taxon>ecological metagenomes</taxon>
    </lineage>
</organism>
<dbReference type="Gene3D" id="3.40.50.2000">
    <property type="entry name" value="Glycogen Phosphorylase B"/>
    <property type="match status" value="2"/>
</dbReference>
<dbReference type="EMBL" id="LAZR01001698">
    <property type="protein sequence ID" value="KKN40550.1"/>
    <property type="molecule type" value="Genomic_DNA"/>
</dbReference>
<keyword evidence="1" id="KW-0472">Membrane</keyword>
<dbReference type="Pfam" id="PF00534">
    <property type="entry name" value="Glycos_transf_1"/>
    <property type="match status" value="1"/>
</dbReference>
<comment type="caution">
    <text evidence="4">The sequence shown here is derived from an EMBL/GenBank/DDBJ whole genome shotgun (WGS) entry which is preliminary data.</text>
</comment>
<evidence type="ECO:0000259" key="2">
    <source>
        <dbReference type="Pfam" id="PF00534"/>
    </source>
</evidence>
<feature type="transmembrane region" description="Helical" evidence="1">
    <location>
        <begin position="70"/>
        <end position="89"/>
    </location>
</feature>
<dbReference type="PANTHER" id="PTHR12526">
    <property type="entry name" value="GLYCOSYLTRANSFERASE"/>
    <property type="match status" value="1"/>
</dbReference>
<dbReference type="Pfam" id="PF13439">
    <property type="entry name" value="Glyco_transf_4"/>
    <property type="match status" value="1"/>
</dbReference>
<dbReference type="InterPro" id="IPR028098">
    <property type="entry name" value="Glyco_trans_4-like_N"/>
</dbReference>
<feature type="transmembrane region" description="Helical" evidence="1">
    <location>
        <begin position="215"/>
        <end position="242"/>
    </location>
</feature>
<evidence type="ECO:0000313" key="4">
    <source>
        <dbReference type="EMBL" id="KKN40550.1"/>
    </source>
</evidence>
<evidence type="ECO:0008006" key="5">
    <source>
        <dbReference type="Google" id="ProtNLM"/>
    </source>
</evidence>
<keyword evidence="1" id="KW-1133">Transmembrane helix</keyword>
<dbReference type="CDD" id="cd03801">
    <property type="entry name" value="GT4_PimA-like"/>
    <property type="match status" value="1"/>
</dbReference>
<keyword evidence="1" id="KW-0812">Transmembrane</keyword>
<feature type="domain" description="Glycosyltransferase subfamily 4-like N-terminal" evidence="3">
    <location>
        <begin position="15"/>
        <end position="184"/>
    </location>
</feature>
<dbReference type="AlphaFoldDB" id="A0A0F9Q987"/>
<gene>
    <name evidence="4" type="ORF">LCGC14_0732270</name>
</gene>
<proteinExistence type="predicted"/>
<protein>
    <recommendedName>
        <fullName evidence="5">Glycosyltransferase subfamily 4-like N-terminal domain-containing protein</fullName>
    </recommendedName>
</protein>
<evidence type="ECO:0000259" key="3">
    <source>
        <dbReference type="Pfam" id="PF13439"/>
    </source>
</evidence>
<dbReference type="PANTHER" id="PTHR12526:SF630">
    <property type="entry name" value="GLYCOSYLTRANSFERASE"/>
    <property type="match status" value="1"/>
</dbReference>
<dbReference type="GO" id="GO:0016757">
    <property type="term" value="F:glycosyltransferase activity"/>
    <property type="evidence" value="ECO:0007669"/>
    <property type="project" value="InterPro"/>
</dbReference>
<reference evidence="4" key="1">
    <citation type="journal article" date="2015" name="Nature">
        <title>Complex archaea that bridge the gap between prokaryotes and eukaryotes.</title>
        <authorList>
            <person name="Spang A."/>
            <person name="Saw J.H."/>
            <person name="Jorgensen S.L."/>
            <person name="Zaremba-Niedzwiedzka K."/>
            <person name="Martijn J."/>
            <person name="Lind A.E."/>
            <person name="van Eijk R."/>
            <person name="Schleper C."/>
            <person name="Guy L."/>
            <person name="Ettema T.J."/>
        </authorList>
    </citation>
    <scope>NUCLEOTIDE SEQUENCE</scope>
</reference>
<evidence type="ECO:0000256" key="1">
    <source>
        <dbReference type="SAM" id="Phobius"/>
    </source>
</evidence>
<dbReference type="SUPFAM" id="SSF53756">
    <property type="entry name" value="UDP-Glycosyltransferase/glycogen phosphorylase"/>
    <property type="match status" value="1"/>
</dbReference>
<name>A0A0F9Q987_9ZZZZ</name>
<sequence length="395" mass="45576">MRILRISTRNFPDIGGPAKQAYLLSKYCSKNKIKTINIACKSNGNSFFKNKKINDNFEIYYLPFSAPKSSAGLITRIIFFFKFIIYGLLKAIKIRRKFKIDFIHAHSPFPSGFIAYFFSKIFKIPYIYSIHGTDYPFSFLFNLDINLIAYNSKKTILVSRKLVNLLNKKFKLKNLCWIPNAIESSEHFHASTEEERKVLIESLNLDSFLKIDDNIILYIGYMIFLQKTVGMIDFLVAFQNFLKNLKENEKMKKYKLLFVGNGKYADLLKTKIRDLKLEENVIFLGRRDDIKELLAIADLLTLTSYIEGSPNVILEAMASSVPCLGTNVGEIKNIIGNTGYIVNPGDIINIEKNLANFFNLSKIQRSELMEKAKTKIKNQFDINVIGKKWMRLYSN</sequence>
<feature type="domain" description="Glycosyl transferase family 1" evidence="2">
    <location>
        <begin position="214"/>
        <end position="373"/>
    </location>
</feature>
<accession>A0A0F9Q987</accession>
<dbReference type="InterPro" id="IPR001296">
    <property type="entry name" value="Glyco_trans_1"/>
</dbReference>